<protein>
    <submittedName>
        <fullName evidence="1">Uncharacterized protein</fullName>
    </submittedName>
</protein>
<comment type="caution">
    <text evidence="1">The sequence shown here is derived from an EMBL/GenBank/DDBJ whole genome shotgun (WGS) entry which is preliminary data.</text>
</comment>
<organism evidence="1 2">
    <name type="scientific">Vararia minispora EC-137</name>
    <dbReference type="NCBI Taxonomy" id="1314806"/>
    <lineage>
        <taxon>Eukaryota</taxon>
        <taxon>Fungi</taxon>
        <taxon>Dikarya</taxon>
        <taxon>Basidiomycota</taxon>
        <taxon>Agaricomycotina</taxon>
        <taxon>Agaricomycetes</taxon>
        <taxon>Russulales</taxon>
        <taxon>Lachnocladiaceae</taxon>
        <taxon>Vararia</taxon>
    </lineage>
</organism>
<evidence type="ECO:0000313" key="1">
    <source>
        <dbReference type="EMBL" id="KAI0026669.1"/>
    </source>
</evidence>
<proteinExistence type="predicted"/>
<sequence length="331" mass="35674">MKCLLSFVALALLVSVRAIPPHTTQLGGGSSIELPPTTSGRRDAIGDVASAIQEIGGATTPTSATSATPPTTCSSPTPSPSPFQPLVSWWTAFLTSATTFMHPVGVFIVWLVATASFGFGMWFAFGTCQTMLEIWSDWLKIWFSPGCREAHKQSPFVSASLAQSFHPALTPHPLMSATRTRAAAVGKTQPNARKRALSQPTQAVDNERLPQRQRLFMPDPASSDDDQDGMSGDDDQDGRSDDEGADGDKFDFDLEGMQDEPAGRRSWDEIAESDAPEDILAFQKHKGRLLGCYVVPHGNFKDIIETGLANYGKDGVKHTMYATAGSEALHT</sequence>
<accession>A0ACB8Q4S5</accession>
<name>A0ACB8Q4S5_9AGAM</name>
<gene>
    <name evidence="1" type="ORF">K488DRAFT_92123</name>
</gene>
<dbReference type="EMBL" id="MU274297">
    <property type="protein sequence ID" value="KAI0026669.1"/>
    <property type="molecule type" value="Genomic_DNA"/>
</dbReference>
<keyword evidence="2" id="KW-1185">Reference proteome</keyword>
<dbReference type="Proteomes" id="UP000814128">
    <property type="component" value="Unassembled WGS sequence"/>
</dbReference>
<evidence type="ECO:0000313" key="2">
    <source>
        <dbReference type="Proteomes" id="UP000814128"/>
    </source>
</evidence>
<reference evidence="1" key="2">
    <citation type="journal article" date="2022" name="New Phytol.">
        <title>Evolutionary transition to the ectomycorrhizal habit in the genomes of a hyperdiverse lineage of mushroom-forming fungi.</title>
        <authorList>
            <person name="Looney B."/>
            <person name="Miyauchi S."/>
            <person name="Morin E."/>
            <person name="Drula E."/>
            <person name="Courty P.E."/>
            <person name="Kohler A."/>
            <person name="Kuo A."/>
            <person name="LaButti K."/>
            <person name="Pangilinan J."/>
            <person name="Lipzen A."/>
            <person name="Riley R."/>
            <person name="Andreopoulos W."/>
            <person name="He G."/>
            <person name="Johnson J."/>
            <person name="Nolan M."/>
            <person name="Tritt A."/>
            <person name="Barry K.W."/>
            <person name="Grigoriev I.V."/>
            <person name="Nagy L.G."/>
            <person name="Hibbett D."/>
            <person name="Henrissat B."/>
            <person name="Matheny P.B."/>
            <person name="Labbe J."/>
            <person name="Martin F.M."/>
        </authorList>
    </citation>
    <scope>NUCLEOTIDE SEQUENCE</scope>
    <source>
        <strain evidence="1">EC-137</strain>
    </source>
</reference>
<reference evidence="1" key="1">
    <citation type="submission" date="2021-02" db="EMBL/GenBank/DDBJ databases">
        <authorList>
            <consortium name="DOE Joint Genome Institute"/>
            <person name="Ahrendt S."/>
            <person name="Looney B.P."/>
            <person name="Miyauchi S."/>
            <person name="Morin E."/>
            <person name="Drula E."/>
            <person name="Courty P.E."/>
            <person name="Chicoki N."/>
            <person name="Fauchery L."/>
            <person name="Kohler A."/>
            <person name="Kuo A."/>
            <person name="Labutti K."/>
            <person name="Pangilinan J."/>
            <person name="Lipzen A."/>
            <person name="Riley R."/>
            <person name="Andreopoulos W."/>
            <person name="He G."/>
            <person name="Johnson J."/>
            <person name="Barry K.W."/>
            <person name="Grigoriev I.V."/>
            <person name="Nagy L."/>
            <person name="Hibbett D."/>
            <person name="Henrissat B."/>
            <person name="Matheny P.B."/>
            <person name="Labbe J."/>
            <person name="Martin F."/>
        </authorList>
    </citation>
    <scope>NUCLEOTIDE SEQUENCE</scope>
    <source>
        <strain evidence="1">EC-137</strain>
    </source>
</reference>